<dbReference type="HAMAP" id="MF_00720">
    <property type="entry name" value="PriB"/>
    <property type="match status" value="1"/>
</dbReference>
<dbReference type="InterPro" id="IPR023646">
    <property type="entry name" value="Prisomal_replication_PriB"/>
</dbReference>
<evidence type="ECO:0000313" key="5">
    <source>
        <dbReference type="EMBL" id="RZT89403.1"/>
    </source>
</evidence>
<name>A0ABY0IP95_9RHOO</name>
<dbReference type="EMBL" id="SHKM01000001">
    <property type="protein sequence ID" value="RZT89403.1"/>
    <property type="molecule type" value="Genomic_DNA"/>
</dbReference>
<dbReference type="NCBIfam" id="TIGR04418">
    <property type="entry name" value="PriB_gamma"/>
    <property type="match status" value="1"/>
</dbReference>
<organism evidence="5 6">
    <name type="scientific">Azospira oryzae</name>
    <dbReference type="NCBI Taxonomy" id="146939"/>
    <lineage>
        <taxon>Bacteria</taxon>
        <taxon>Pseudomonadati</taxon>
        <taxon>Pseudomonadota</taxon>
        <taxon>Betaproteobacteria</taxon>
        <taxon>Rhodocyclales</taxon>
        <taxon>Rhodocyclaceae</taxon>
        <taxon>Azospira</taxon>
    </lineage>
</organism>
<dbReference type="InterPro" id="IPR000424">
    <property type="entry name" value="Primosome_PriB/ssb"/>
</dbReference>
<evidence type="ECO:0000256" key="3">
    <source>
        <dbReference type="ARBA" id="ARBA00023125"/>
    </source>
</evidence>
<evidence type="ECO:0000256" key="1">
    <source>
        <dbReference type="ARBA" id="ARBA00022515"/>
    </source>
</evidence>
<evidence type="ECO:0000256" key="4">
    <source>
        <dbReference type="HAMAP-Rule" id="MF_00720"/>
    </source>
</evidence>
<gene>
    <name evidence="4" type="primary">priB</name>
    <name evidence="5" type="ORF">EV678_0187</name>
</gene>
<keyword evidence="6" id="KW-1185">Reference proteome</keyword>
<dbReference type="InterPro" id="IPR012340">
    <property type="entry name" value="NA-bd_OB-fold"/>
</dbReference>
<dbReference type="Pfam" id="PF22657">
    <property type="entry name" value="SSB_1"/>
    <property type="match status" value="1"/>
</dbReference>
<dbReference type="Gene3D" id="2.40.50.140">
    <property type="entry name" value="Nucleic acid-binding proteins"/>
    <property type="match status" value="1"/>
</dbReference>
<reference evidence="5 6" key="1">
    <citation type="submission" date="2019-02" db="EMBL/GenBank/DDBJ databases">
        <title>Genomic Encyclopedia of Type Strains, Phase IV (KMG-IV): sequencing the most valuable type-strain genomes for metagenomic binning, comparative biology and taxonomic classification.</title>
        <authorList>
            <person name="Goeker M."/>
        </authorList>
    </citation>
    <scope>NUCLEOTIDE SEQUENCE [LARGE SCALE GENOMIC DNA]</scope>
    <source>
        <strain evidence="5 6">DSM 21223</strain>
    </source>
</reference>
<dbReference type="Proteomes" id="UP000292136">
    <property type="component" value="Unassembled WGS sequence"/>
</dbReference>
<dbReference type="PROSITE" id="PS50935">
    <property type="entry name" value="SSB"/>
    <property type="match status" value="1"/>
</dbReference>
<comment type="function">
    <text evidence="4">Involved in the restart of stalled replication forks, which reloads the replicative helicase on sites other than the origin of replication; the PriA-PriB pathway is the major replication restart pathway. During primosome assembly it facilitates complex formation between PriA and DnaT on DNA; stabilizes PriA on DNA. Stimulates the DNA unwinding activity of PriA helicase.</text>
</comment>
<keyword evidence="2 4" id="KW-0235">DNA replication</keyword>
<evidence type="ECO:0000256" key="2">
    <source>
        <dbReference type="ARBA" id="ARBA00022705"/>
    </source>
</evidence>
<dbReference type="RefSeq" id="WP_232058863.1">
    <property type="nucleotide sequence ID" value="NZ_SHKM01000001.1"/>
</dbReference>
<evidence type="ECO:0000313" key="6">
    <source>
        <dbReference type="Proteomes" id="UP000292136"/>
    </source>
</evidence>
<comment type="similarity">
    <text evidence="4">Belongs to the PriB family.</text>
</comment>
<comment type="subunit">
    <text evidence="4">Homodimer. Interacts with PriA and DnaT. Component of the replication restart primosome. Primosome assembly occurs via a 'hand-off' mechanism. PriA binds to replication forks, subsequently PriB then DnaT bind; DnaT then displaces ssDNA to generate the helicase loading substrate.</text>
</comment>
<accession>A0ABY0IP95</accession>
<keyword evidence="3 4" id="KW-0238">DNA-binding</keyword>
<comment type="caution">
    <text evidence="5">The sequence shown here is derived from an EMBL/GenBank/DDBJ whole genome shotgun (WGS) entry which is preliminary data.</text>
</comment>
<dbReference type="PIRSF" id="PIRSF003135">
    <property type="entry name" value="Primosomal_n"/>
    <property type="match status" value="1"/>
</dbReference>
<protein>
    <recommendedName>
        <fullName evidence="4">Replication restart protein PriB</fullName>
    </recommendedName>
</protein>
<proteinExistence type="inferred from homology"/>
<sequence>MAAAKLTENRVVITGTLIEHKPLRYTPAGVPVSEGRLRHESEMIEAGHPRKVECEVNVVALGTTAKWLQDAGPGKAVRLEGFLALKSKNSRQPMLHVERIEFLEGNENGSTVFQEEGR</sequence>
<keyword evidence="1 4" id="KW-0639">Primosome</keyword>
<dbReference type="SUPFAM" id="SSF50249">
    <property type="entry name" value="Nucleic acid-binding proteins"/>
    <property type="match status" value="1"/>
</dbReference>